<comment type="caution">
    <text evidence="1">The sequence shown here is derived from an EMBL/GenBank/DDBJ whole genome shotgun (WGS) entry which is preliminary data.</text>
</comment>
<organism evidence="1 2">
    <name type="scientific">Cichorium intybus</name>
    <name type="common">Chicory</name>
    <dbReference type="NCBI Taxonomy" id="13427"/>
    <lineage>
        <taxon>Eukaryota</taxon>
        <taxon>Viridiplantae</taxon>
        <taxon>Streptophyta</taxon>
        <taxon>Embryophyta</taxon>
        <taxon>Tracheophyta</taxon>
        <taxon>Spermatophyta</taxon>
        <taxon>Magnoliopsida</taxon>
        <taxon>eudicotyledons</taxon>
        <taxon>Gunneridae</taxon>
        <taxon>Pentapetalae</taxon>
        <taxon>asterids</taxon>
        <taxon>campanulids</taxon>
        <taxon>Asterales</taxon>
        <taxon>Asteraceae</taxon>
        <taxon>Cichorioideae</taxon>
        <taxon>Cichorieae</taxon>
        <taxon>Cichoriinae</taxon>
        <taxon>Cichorium</taxon>
    </lineage>
</organism>
<proteinExistence type="predicted"/>
<evidence type="ECO:0000313" key="1">
    <source>
        <dbReference type="EMBL" id="KAI3779060.1"/>
    </source>
</evidence>
<reference evidence="2" key="1">
    <citation type="journal article" date="2022" name="Mol. Ecol. Resour.">
        <title>The genomes of chicory, endive, great burdock and yacon provide insights into Asteraceae palaeo-polyploidization history and plant inulin production.</title>
        <authorList>
            <person name="Fan W."/>
            <person name="Wang S."/>
            <person name="Wang H."/>
            <person name="Wang A."/>
            <person name="Jiang F."/>
            <person name="Liu H."/>
            <person name="Zhao H."/>
            <person name="Xu D."/>
            <person name="Zhang Y."/>
        </authorList>
    </citation>
    <scope>NUCLEOTIDE SEQUENCE [LARGE SCALE GENOMIC DNA]</scope>
    <source>
        <strain evidence="2">cv. Punajuju</strain>
    </source>
</reference>
<reference evidence="1 2" key="2">
    <citation type="journal article" date="2022" name="Mol. Ecol. Resour.">
        <title>The genomes of chicory, endive, great burdock and yacon provide insights into Asteraceae paleo-polyploidization history and plant inulin production.</title>
        <authorList>
            <person name="Fan W."/>
            <person name="Wang S."/>
            <person name="Wang H."/>
            <person name="Wang A."/>
            <person name="Jiang F."/>
            <person name="Liu H."/>
            <person name="Zhao H."/>
            <person name="Xu D."/>
            <person name="Zhang Y."/>
        </authorList>
    </citation>
    <scope>NUCLEOTIDE SEQUENCE [LARGE SCALE GENOMIC DNA]</scope>
    <source>
        <strain evidence="2">cv. Punajuju</strain>
        <tissue evidence="1">Leaves</tissue>
    </source>
</reference>
<protein>
    <submittedName>
        <fullName evidence="1">Uncharacterized protein</fullName>
    </submittedName>
</protein>
<keyword evidence="2" id="KW-1185">Reference proteome</keyword>
<sequence length="97" mass="10680">MEFGLHGPIAKENDLSASHAASVECPAQNNQGKIMQPQAQDTNRTLHGSIAHKKTRPHTWKVSPLGRMKLLRFLTFVRTKLSTIPQKSGSSPPPVRS</sequence>
<name>A0ACB9G7N3_CICIN</name>
<dbReference type="Proteomes" id="UP001055811">
    <property type="component" value="Linkage Group LG02"/>
</dbReference>
<evidence type="ECO:0000313" key="2">
    <source>
        <dbReference type="Proteomes" id="UP001055811"/>
    </source>
</evidence>
<gene>
    <name evidence="1" type="ORF">L2E82_08518</name>
</gene>
<accession>A0ACB9G7N3</accession>
<dbReference type="EMBL" id="CM042010">
    <property type="protein sequence ID" value="KAI3779060.1"/>
    <property type="molecule type" value="Genomic_DNA"/>
</dbReference>